<evidence type="ECO:0000256" key="4">
    <source>
        <dbReference type="ARBA" id="ARBA00022741"/>
    </source>
</evidence>
<dbReference type="InterPro" id="IPR017998">
    <property type="entry name" value="Chaperone_TCP-1"/>
</dbReference>
<evidence type="ECO:0000256" key="5">
    <source>
        <dbReference type="ARBA" id="ARBA00022840"/>
    </source>
</evidence>
<keyword evidence="6 7" id="KW-0143">Chaperone</keyword>
<dbReference type="InterPro" id="IPR027410">
    <property type="entry name" value="TCP-1-like_intermed_sf"/>
</dbReference>
<keyword evidence="9" id="KW-1185">Reference proteome</keyword>
<dbReference type="PROSITE" id="PS00750">
    <property type="entry name" value="TCP1_1"/>
    <property type="match status" value="1"/>
</dbReference>
<evidence type="ECO:0000313" key="8">
    <source>
        <dbReference type="EMBL" id="KAK8968151.1"/>
    </source>
</evidence>
<evidence type="ECO:0008006" key="10">
    <source>
        <dbReference type="Google" id="ProtNLM"/>
    </source>
</evidence>
<dbReference type="SUPFAM" id="SSF54849">
    <property type="entry name" value="GroEL-intermediate domain like"/>
    <property type="match status" value="1"/>
</dbReference>
<evidence type="ECO:0000256" key="6">
    <source>
        <dbReference type="ARBA" id="ARBA00023186"/>
    </source>
</evidence>
<name>A0ABR2MXL1_9ASPA</name>
<organism evidence="8 9">
    <name type="scientific">Platanthera guangdongensis</name>
    <dbReference type="NCBI Taxonomy" id="2320717"/>
    <lineage>
        <taxon>Eukaryota</taxon>
        <taxon>Viridiplantae</taxon>
        <taxon>Streptophyta</taxon>
        <taxon>Embryophyta</taxon>
        <taxon>Tracheophyta</taxon>
        <taxon>Spermatophyta</taxon>
        <taxon>Magnoliopsida</taxon>
        <taxon>Liliopsida</taxon>
        <taxon>Asparagales</taxon>
        <taxon>Orchidaceae</taxon>
        <taxon>Orchidoideae</taxon>
        <taxon>Orchideae</taxon>
        <taxon>Orchidinae</taxon>
        <taxon>Platanthera</taxon>
    </lineage>
</organism>
<dbReference type="InterPro" id="IPR027413">
    <property type="entry name" value="GROEL-like_equatorial_sf"/>
</dbReference>
<dbReference type="PRINTS" id="PR00304">
    <property type="entry name" value="TCOMPLEXTCP1"/>
</dbReference>
<dbReference type="Pfam" id="PF00118">
    <property type="entry name" value="Cpn60_TCP1"/>
    <property type="match status" value="1"/>
</dbReference>
<dbReference type="SUPFAM" id="SSF48592">
    <property type="entry name" value="GroEL equatorial domain-like"/>
    <property type="match status" value="1"/>
</dbReference>
<protein>
    <recommendedName>
        <fullName evidence="10">Chaperonin</fullName>
    </recommendedName>
</protein>
<dbReference type="Gene3D" id="3.50.7.10">
    <property type="entry name" value="GroEL"/>
    <property type="match status" value="1"/>
</dbReference>
<dbReference type="InterPro" id="IPR002194">
    <property type="entry name" value="Chaperonin_TCP-1_CS"/>
</dbReference>
<comment type="subcellular location">
    <subcellularLocation>
        <location evidence="1">Cytoplasm</location>
    </subcellularLocation>
</comment>
<dbReference type="SUPFAM" id="SSF52029">
    <property type="entry name" value="GroEL apical domain-like"/>
    <property type="match status" value="1"/>
</dbReference>
<evidence type="ECO:0000256" key="1">
    <source>
        <dbReference type="ARBA" id="ARBA00004496"/>
    </source>
</evidence>
<keyword evidence="4 7" id="KW-0547">Nucleotide-binding</keyword>
<evidence type="ECO:0000256" key="3">
    <source>
        <dbReference type="ARBA" id="ARBA00022490"/>
    </source>
</evidence>
<dbReference type="Gene3D" id="3.30.260.10">
    <property type="entry name" value="TCP-1-like chaperonin intermediate domain"/>
    <property type="match status" value="1"/>
</dbReference>
<comment type="caution">
    <text evidence="8">The sequence shown here is derived from an EMBL/GenBank/DDBJ whole genome shotgun (WGS) entry which is preliminary data.</text>
</comment>
<keyword evidence="3" id="KW-0963">Cytoplasm</keyword>
<dbReference type="InterPro" id="IPR002423">
    <property type="entry name" value="Cpn60/GroEL/TCP-1"/>
</dbReference>
<evidence type="ECO:0000256" key="7">
    <source>
        <dbReference type="RuleBase" id="RU004187"/>
    </source>
</evidence>
<gene>
    <name evidence="8" type="ORF">KSP40_PGU001602</name>
</gene>
<dbReference type="CDD" id="cd03342">
    <property type="entry name" value="TCP1_zeta"/>
    <property type="match status" value="1"/>
</dbReference>
<evidence type="ECO:0000256" key="2">
    <source>
        <dbReference type="ARBA" id="ARBA00008020"/>
    </source>
</evidence>
<dbReference type="EMBL" id="JBBWWR010000004">
    <property type="protein sequence ID" value="KAK8968151.1"/>
    <property type="molecule type" value="Genomic_DNA"/>
</dbReference>
<dbReference type="Proteomes" id="UP001412067">
    <property type="component" value="Unassembled WGS sequence"/>
</dbReference>
<sequence length="504" mass="55382">MSLRVLNPNAEVLNKSAALHMNINAAKGLQDVLKTNLGPKGTIKMLVGGAGDIKLTKDGNTLLKEMQIQNPTAVMIARTAVAQDDSSGDGTTSTVIFIGELMKQSERYIDEGMHPRVLVDGFDIAKRATLEFLENFKTHVVMGETPDKEILKMVGRTALRTKLYEGLADQLSDIVVNAIEGLVLDHGSRHPDTKRRAENCYILTCNVSLEYEKSEVNAGFFYSTAEQRETMVTAERRQVDEKVQQIIELKNKVCSDNESNFVVINQKGIDPPSLDLLARAGIIALRRAKRRNMERLVLACGGEAVNSVDNLTPDCLGWAGLVYEHVLGEEKYTFVENVKNPHSCTILIKGPNDHTIAQIKDAIRDGLRSIKNTLEDEAVVLGAGAFEVAARQHLINNVKKTVQGRAQVGIEAFADALLVVPKTLAENSGLDTQDVIISLKNEHENGNIVGLNHHTGEPIDPQMEGIFDNYSVKRQIINSVPVIASQLLLVDEVIRAGRNMRKPS</sequence>
<dbReference type="InterPro" id="IPR012722">
    <property type="entry name" value="Chap_CCT_zeta"/>
</dbReference>
<dbReference type="InterPro" id="IPR027409">
    <property type="entry name" value="GroEL-like_apical_dom_sf"/>
</dbReference>
<dbReference type="Gene3D" id="1.10.560.10">
    <property type="entry name" value="GroEL-like equatorial domain"/>
    <property type="match status" value="2"/>
</dbReference>
<proteinExistence type="inferred from homology"/>
<dbReference type="PANTHER" id="PTHR11353">
    <property type="entry name" value="CHAPERONIN"/>
    <property type="match status" value="1"/>
</dbReference>
<dbReference type="PROSITE" id="PS00751">
    <property type="entry name" value="TCP1_2"/>
    <property type="match status" value="1"/>
</dbReference>
<accession>A0ABR2MXL1</accession>
<evidence type="ECO:0000313" key="9">
    <source>
        <dbReference type="Proteomes" id="UP001412067"/>
    </source>
</evidence>
<comment type="similarity">
    <text evidence="2 7">Belongs to the TCP-1 chaperonin family.</text>
</comment>
<reference evidence="8 9" key="1">
    <citation type="journal article" date="2022" name="Nat. Plants">
        <title>Genomes of leafy and leafless Platanthera orchids illuminate the evolution of mycoheterotrophy.</title>
        <authorList>
            <person name="Li M.H."/>
            <person name="Liu K.W."/>
            <person name="Li Z."/>
            <person name="Lu H.C."/>
            <person name="Ye Q.L."/>
            <person name="Zhang D."/>
            <person name="Wang J.Y."/>
            <person name="Li Y.F."/>
            <person name="Zhong Z.M."/>
            <person name="Liu X."/>
            <person name="Yu X."/>
            <person name="Liu D.K."/>
            <person name="Tu X.D."/>
            <person name="Liu B."/>
            <person name="Hao Y."/>
            <person name="Liao X.Y."/>
            <person name="Jiang Y.T."/>
            <person name="Sun W.H."/>
            <person name="Chen J."/>
            <person name="Chen Y.Q."/>
            <person name="Ai Y."/>
            <person name="Zhai J.W."/>
            <person name="Wu S.S."/>
            <person name="Zhou Z."/>
            <person name="Hsiao Y.Y."/>
            <person name="Wu W.L."/>
            <person name="Chen Y.Y."/>
            <person name="Lin Y.F."/>
            <person name="Hsu J.L."/>
            <person name="Li C.Y."/>
            <person name="Wang Z.W."/>
            <person name="Zhao X."/>
            <person name="Zhong W.Y."/>
            <person name="Ma X.K."/>
            <person name="Ma L."/>
            <person name="Huang J."/>
            <person name="Chen G.Z."/>
            <person name="Huang M.Z."/>
            <person name="Huang L."/>
            <person name="Peng D.H."/>
            <person name="Luo Y.B."/>
            <person name="Zou S.Q."/>
            <person name="Chen S.P."/>
            <person name="Lan S."/>
            <person name="Tsai W.C."/>
            <person name="Van de Peer Y."/>
            <person name="Liu Z.J."/>
        </authorList>
    </citation>
    <scope>NUCLEOTIDE SEQUENCE [LARGE SCALE GENOMIC DNA]</scope>
    <source>
        <strain evidence="8">Lor288</strain>
    </source>
</reference>
<keyword evidence="5 7" id="KW-0067">ATP-binding</keyword>